<evidence type="ECO:0000256" key="2">
    <source>
        <dbReference type="ARBA" id="ARBA00023125"/>
    </source>
</evidence>
<dbReference type="GO" id="GO:0003700">
    <property type="term" value="F:DNA-binding transcription factor activity"/>
    <property type="evidence" value="ECO:0007669"/>
    <property type="project" value="TreeGrafter"/>
</dbReference>
<keyword evidence="6" id="KW-1185">Reference proteome</keyword>
<dbReference type="SUPFAM" id="SSF46785">
    <property type="entry name" value="Winged helix' DNA-binding domain"/>
    <property type="match status" value="1"/>
</dbReference>
<dbReference type="SUPFAM" id="SSF51206">
    <property type="entry name" value="cAMP-binding domain-like"/>
    <property type="match status" value="1"/>
</dbReference>
<dbReference type="CDD" id="cd00038">
    <property type="entry name" value="CAP_ED"/>
    <property type="match status" value="1"/>
</dbReference>
<dbReference type="GO" id="GO:0003677">
    <property type="term" value="F:DNA binding"/>
    <property type="evidence" value="ECO:0007669"/>
    <property type="project" value="UniProtKB-KW"/>
</dbReference>
<gene>
    <name evidence="5" type="ORF">CU100_05545</name>
</gene>
<dbReference type="InterPro" id="IPR000595">
    <property type="entry name" value="cNMP-bd_dom"/>
</dbReference>
<proteinExistence type="predicted"/>
<dbReference type="SMART" id="SM00100">
    <property type="entry name" value="cNMP"/>
    <property type="match status" value="1"/>
</dbReference>
<evidence type="ECO:0000256" key="3">
    <source>
        <dbReference type="ARBA" id="ARBA00023163"/>
    </source>
</evidence>
<dbReference type="Proteomes" id="UP000241158">
    <property type="component" value="Unassembled WGS sequence"/>
</dbReference>
<organism evidence="5 6">
    <name type="scientific">Phyllobacterium endophyticum</name>
    <dbReference type="NCBI Taxonomy" id="1149773"/>
    <lineage>
        <taxon>Bacteria</taxon>
        <taxon>Pseudomonadati</taxon>
        <taxon>Pseudomonadota</taxon>
        <taxon>Alphaproteobacteria</taxon>
        <taxon>Hyphomicrobiales</taxon>
        <taxon>Phyllobacteriaceae</taxon>
        <taxon>Phyllobacterium</taxon>
    </lineage>
</organism>
<name>A0A2P7B122_9HYPH</name>
<reference evidence="6" key="1">
    <citation type="submission" date="2017-11" db="EMBL/GenBank/DDBJ databases">
        <authorList>
            <person name="Kuznetsova I."/>
            <person name="Sazanova A."/>
            <person name="Chirak E."/>
            <person name="Safronova V."/>
            <person name="Willems A."/>
        </authorList>
    </citation>
    <scope>NUCLEOTIDE SEQUENCE [LARGE SCALE GENOMIC DNA]</scope>
    <source>
        <strain evidence="6">PEPV15</strain>
    </source>
</reference>
<dbReference type="InterPro" id="IPR012318">
    <property type="entry name" value="HTH_CRP"/>
</dbReference>
<comment type="caution">
    <text evidence="5">The sequence shown here is derived from an EMBL/GenBank/DDBJ whole genome shotgun (WGS) entry which is preliminary data.</text>
</comment>
<evidence type="ECO:0000313" key="6">
    <source>
        <dbReference type="Proteomes" id="UP000241158"/>
    </source>
</evidence>
<dbReference type="InterPro" id="IPR050397">
    <property type="entry name" value="Env_Response_Regulators"/>
</dbReference>
<dbReference type="RefSeq" id="WP_106715484.1">
    <property type="nucleotide sequence ID" value="NZ_JACHXT010000004.1"/>
</dbReference>
<sequence length="239" mass="26396">MPAQQSAFENKLLRHMRADDFALLAPYLEPLQLPLRQVLEKAHTPATDVFFLETGLASIVAKIPDGRDIEVGICGNEGATGIAVILGASQSPHDVYVQMAGYGHSISADRFREAIKASTSLRDHLLLFVQAMIVQTASTALANGQADVSSRMARWLLMVHDRAHGPDIVLTHEFLSIMLGVRRPWVTETLHVLEDKRLIRSKRGLITIIDRPGLIAEANGFYGVAEAEFKRLLGINLRR</sequence>
<dbReference type="GO" id="GO:0005829">
    <property type="term" value="C:cytosol"/>
    <property type="evidence" value="ECO:0007669"/>
    <property type="project" value="TreeGrafter"/>
</dbReference>
<dbReference type="InterPro" id="IPR018490">
    <property type="entry name" value="cNMP-bd_dom_sf"/>
</dbReference>
<dbReference type="PANTHER" id="PTHR24567:SF74">
    <property type="entry name" value="HTH-TYPE TRANSCRIPTIONAL REGULATOR ARCR"/>
    <property type="match status" value="1"/>
</dbReference>
<dbReference type="Gene3D" id="1.10.10.10">
    <property type="entry name" value="Winged helix-like DNA-binding domain superfamily/Winged helix DNA-binding domain"/>
    <property type="match status" value="1"/>
</dbReference>
<dbReference type="Gene3D" id="2.60.120.10">
    <property type="entry name" value="Jelly Rolls"/>
    <property type="match status" value="1"/>
</dbReference>
<dbReference type="AlphaFoldDB" id="A0A2P7B122"/>
<dbReference type="Pfam" id="PF13545">
    <property type="entry name" value="HTH_Crp_2"/>
    <property type="match status" value="1"/>
</dbReference>
<keyword evidence="3" id="KW-0804">Transcription</keyword>
<keyword evidence="2" id="KW-0238">DNA-binding</keyword>
<evidence type="ECO:0000313" key="5">
    <source>
        <dbReference type="EMBL" id="PSH60167.1"/>
    </source>
</evidence>
<dbReference type="EMBL" id="PGGN01000001">
    <property type="protein sequence ID" value="PSH60167.1"/>
    <property type="molecule type" value="Genomic_DNA"/>
</dbReference>
<accession>A0A2P7B122</accession>
<dbReference type="OrthoDB" id="7506088at2"/>
<dbReference type="InterPro" id="IPR036390">
    <property type="entry name" value="WH_DNA-bd_sf"/>
</dbReference>
<dbReference type="InterPro" id="IPR014710">
    <property type="entry name" value="RmlC-like_jellyroll"/>
</dbReference>
<keyword evidence="1" id="KW-0805">Transcription regulation</keyword>
<evidence type="ECO:0000256" key="1">
    <source>
        <dbReference type="ARBA" id="ARBA00023015"/>
    </source>
</evidence>
<evidence type="ECO:0000259" key="4">
    <source>
        <dbReference type="SMART" id="SM00100"/>
    </source>
</evidence>
<dbReference type="InterPro" id="IPR036388">
    <property type="entry name" value="WH-like_DNA-bd_sf"/>
</dbReference>
<feature type="domain" description="Cyclic nucleotide-binding" evidence="4">
    <location>
        <begin position="12"/>
        <end position="133"/>
    </location>
</feature>
<dbReference type="PANTHER" id="PTHR24567">
    <property type="entry name" value="CRP FAMILY TRANSCRIPTIONAL REGULATORY PROTEIN"/>
    <property type="match status" value="1"/>
</dbReference>
<protein>
    <submittedName>
        <fullName evidence="5">Cyclic nucleotide-binding protein</fullName>
    </submittedName>
</protein>